<evidence type="ECO:0008006" key="6">
    <source>
        <dbReference type="Google" id="ProtNLM"/>
    </source>
</evidence>
<proteinExistence type="inferred from homology"/>
<evidence type="ECO:0000256" key="3">
    <source>
        <dbReference type="SAM" id="MobiDB-lite"/>
    </source>
</evidence>
<dbReference type="GO" id="GO:0000184">
    <property type="term" value="P:nuclear-transcribed mRNA catabolic process, nonsense-mediated decay"/>
    <property type="evidence" value="ECO:0007669"/>
    <property type="project" value="UniProtKB-KW"/>
</dbReference>
<dbReference type="PANTHER" id="PTHR14270:SF0">
    <property type="entry name" value="NONSENSE-MEDIATED MRNA DECAY FACTOR SMG9"/>
    <property type="match status" value="1"/>
</dbReference>
<dbReference type="InterPro" id="IPR027417">
    <property type="entry name" value="P-loop_NTPase"/>
</dbReference>
<keyword evidence="2" id="KW-0866">Nonsense-mediated mRNA decay</keyword>
<evidence type="ECO:0000256" key="2">
    <source>
        <dbReference type="ARBA" id="ARBA00023161"/>
    </source>
</evidence>
<feature type="compositionally biased region" description="Basic and acidic residues" evidence="3">
    <location>
        <begin position="24"/>
        <end position="34"/>
    </location>
</feature>
<evidence type="ECO:0000256" key="1">
    <source>
        <dbReference type="ARBA" id="ARBA00007712"/>
    </source>
</evidence>
<keyword evidence="5" id="KW-1185">Reference proteome</keyword>
<comment type="similarity">
    <text evidence="1">Belongs to the SMG9 family.</text>
</comment>
<organism evidence="4 5">
    <name type="scientific">Crotalaria pallida</name>
    <name type="common">Smooth rattlebox</name>
    <name type="synonym">Crotalaria striata</name>
    <dbReference type="NCBI Taxonomy" id="3830"/>
    <lineage>
        <taxon>Eukaryota</taxon>
        <taxon>Viridiplantae</taxon>
        <taxon>Streptophyta</taxon>
        <taxon>Embryophyta</taxon>
        <taxon>Tracheophyta</taxon>
        <taxon>Spermatophyta</taxon>
        <taxon>Magnoliopsida</taxon>
        <taxon>eudicotyledons</taxon>
        <taxon>Gunneridae</taxon>
        <taxon>Pentapetalae</taxon>
        <taxon>rosids</taxon>
        <taxon>fabids</taxon>
        <taxon>Fabales</taxon>
        <taxon>Fabaceae</taxon>
        <taxon>Papilionoideae</taxon>
        <taxon>50 kb inversion clade</taxon>
        <taxon>genistoids sensu lato</taxon>
        <taxon>core genistoids</taxon>
        <taxon>Crotalarieae</taxon>
        <taxon>Crotalaria</taxon>
    </lineage>
</organism>
<evidence type="ECO:0000313" key="4">
    <source>
        <dbReference type="EMBL" id="KAK7253128.1"/>
    </source>
</evidence>
<evidence type="ECO:0000313" key="5">
    <source>
        <dbReference type="Proteomes" id="UP001372338"/>
    </source>
</evidence>
<sequence>MQNFSTNLGFLLFEHRLAECIEREREREREREEGTMAASDPSPAPKILLAKPSLLSASSVPGKFSEDDSSSQLRSRLPSVASLNLLSDSWDFHIDRFLPFLTENTDFTVIGVIGPAGVGKSTIMNELYGFDSTSPGMLPPFSISSEETRAMARHCSTGIEPRISAERIILLDTQPVFSASVLAEMMRPDGSSTISVISGESMSAELAHELMGIQLAVLLASICHILLVVSDGVHDDSMWHLMFTVDLLKHGISDPSMLASSLSQSSTSGLDKDNKVPEHEDYIATPVFVHTKLQDQDFTPQIIVQLRKALMQYFEPSSFVREHAGKKLEEQHVSSSMVHSSHMDSKMLNLYAIPLKKKDENPRAQHESYISALWKLRDLILSMKPPSFTRPVSEREWLKNSAKIWEQVKNSPTILEYCRTLQQSGIFRR</sequence>
<dbReference type="EMBL" id="JAYWIO010000007">
    <property type="protein sequence ID" value="KAK7253128.1"/>
    <property type="molecule type" value="Genomic_DNA"/>
</dbReference>
<comment type="caution">
    <text evidence="4">The sequence shown here is derived from an EMBL/GenBank/DDBJ whole genome shotgun (WGS) entry which is preliminary data.</text>
</comment>
<dbReference type="Proteomes" id="UP001372338">
    <property type="component" value="Unassembled WGS sequence"/>
</dbReference>
<reference evidence="4 5" key="1">
    <citation type="submission" date="2024-01" db="EMBL/GenBank/DDBJ databases">
        <title>The genomes of 5 underutilized Papilionoideae crops provide insights into root nodulation and disease resistanc.</title>
        <authorList>
            <person name="Yuan L."/>
        </authorList>
    </citation>
    <scope>NUCLEOTIDE SEQUENCE [LARGE SCALE GENOMIC DNA]</scope>
    <source>
        <strain evidence="4">ZHUSHIDOU_FW_LH</strain>
        <tissue evidence="4">Leaf</tissue>
    </source>
</reference>
<dbReference type="PANTHER" id="PTHR14270">
    <property type="entry name" value="NONSENSE-MEDIATED MRNA DECAY FACTOR SMG9"/>
    <property type="match status" value="1"/>
</dbReference>
<dbReference type="AlphaFoldDB" id="A0AAN9EEJ1"/>
<name>A0AAN9EEJ1_CROPI</name>
<dbReference type="InterPro" id="IPR039177">
    <property type="entry name" value="SMG9"/>
</dbReference>
<feature type="region of interest" description="Disordered" evidence="3">
    <location>
        <begin position="24"/>
        <end position="46"/>
    </location>
</feature>
<gene>
    <name evidence="4" type="ORF">RIF29_37580</name>
</gene>
<dbReference type="Gene3D" id="3.40.50.300">
    <property type="entry name" value="P-loop containing nucleotide triphosphate hydrolases"/>
    <property type="match status" value="1"/>
</dbReference>
<protein>
    <recommendedName>
        <fullName evidence="6">Protein SMG9-like</fullName>
    </recommendedName>
</protein>
<accession>A0AAN9EEJ1</accession>
<dbReference type="SUPFAM" id="SSF52540">
    <property type="entry name" value="P-loop containing nucleoside triphosphate hydrolases"/>
    <property type="match status" value="1"/>
</dbReference>